<evidence type="ECO:0000313" key="2">
    <source>
        <dbReference type="EMBL" id="CAL8131812.1"/>
    </source>
</evidence>
<keyword evidence="3" id="KW-1185">Reference proteome</keyword>
<protein>
    <submittedName>
        <fullName evidence="2">Uncharacterized protein</fullName>
    </submittedName>
</protein>
<feature type="compositionally biased region" description="Basic residues" evidence="1">
    <location>
        <begin position="143"/>
        <end position="152"/>
    </location>
</feature>
<reference evidence="2 3" key="1">
    <citation type="submission" date="2024-08" db="EMBL/GenBank/DDBJ databases">
        <authorList>
            <person name="Cucini C."/>
            <person name="Frati F."/>
        </authorList>
    </citation>
    <scope>NUCLEOTIDE SEQUENCE [LARGE SCALE GENOMIC DNA]</scope>
</reference>
<accession>A0ABP1RNM0</accession>
<feature type="region of interest" description="Disordered" evidence="1">
    <location>
        <begin position="112"/>
        <end position="159"/>
    </location>
</feature>
<gene>
    <name evidence="2" type="ORF">ODALV1_LOCUS24335</name>
</gene>
<evidence type="ECO:0000313" key="3">
    <source>
        <dbReference type="Proteomes" id="UP001642540"/>
    </source>
</evidence>
<dbReference type="EMBL" id="CAXLJM020000090">
    <property type="protein sequence ID" value="CAL8131812.1"/>
    <property type="molecule type" value="Genomic_DNA"/>
</dbReference>
<evidence type="ECO:0000256" key="1">
    <source>
        <dbReference type="SAM" id="MobiDB-lite"/>
    </source>
</evidence>
<comment type="caution">
    <text evidence="2">The sequence shown here is derived from an EMBL/GenBank/DDBJ whole genome shotgun (WGS) entry which is preliminary data.</text>
</comment>
<dbReference type="Proteomes" id="UP001642540">
    <property type="component" value="Unassembled WGS sequence"/>
</dbReference>
<organism evidence="2 3">
    <name type="scientific">Orchesella dallaii</name>
    <dbReference type="NCBI Taxonomy" id="48710"/>
    <lineage>
        <taxon>Eukaryota</taxon>
        <taxon>Metazoa</taxon>
        <taxon>Ecdysozoa</taxon>
        <taxon>Arthropoda</taxon>
        <taxon>Hexapoda</taxon>
        <taxon>Collembola</taxon>
        <taxon>Entomobryomorpha</taxon>
        <taxon>Entomobryoidea</taxon>
        <taxon>Orchesellidae</taxon>
        <taxon>Orchesellinae</taxon>
        <taxon>Orchesella</taxon>
    </lineage>
</organism>
<sequence length="187" mass="21777">MLAHVYAVALQFGDEDERLETTKYFYLTLYTSTYVNYFKTKEVKNIIWSQRKSRTHGSVPKWRINDSEPPTETKCKFAEKLTSLVAQNKIKMDKVKVLSDLDKFQAEVRKLNTDNSNRNSNNSEDFVLSQKRKPKLRPNGPKQVRKLTKVKPRQQNPLYDQNRILDSDNDIELGQVVDTHVENALGK</sequence>
<name>A0ABP1RNM0_9HEXA</name>
<proteinExistence type="predicted"/>